<proteinExistence type="predicted"/>
<feature type="region of interest" description="Disordered" evidence="1">
    <location>
        <begin position="289"/>
        <end position="325"/>
    </location>
</feature>
<keyword evidence="4" id="KW-1185">Reference proteome</keyword>
<feature type="compositionally biased region" description="Basic and acidic residues" evidence="1">
    <location>
        <begin position="315"/>
        <end position="325"/>
    </location>
</feature>
<feature type="compositionally biased region" description="Polar residues" evidence="1">
    <location>
        <begin position="289"/>
        <end position="304"/>
    </location>
</feature>
<dbReference type="PANTHER" id="PTHR33159">
    <property type="entry name" value="RPM1-INTERACTING PROTEIN 4 (RIN4) FAMILY PROTEIN"/>
    <property type="match status" value="1"/>
</dbReference>
<organism evidence="3 4">
    <name type="scientific">Quercus lobata</name>
    <name type="common">Valley oak</name>
    <dbReference type="NCBI Taxonomy" id="97700"/>
    <lineage>
        <taxon>Eukaryota</taxon>
        <taxon>Viridiplantae</taxon>
        <taxon>Streptophyta</taxon>
        <taxon>Embryophyta</taxon>
        <taxon>Tracheophyta</taxon>
        <taxon>Spermatophyta</taxon>
        <taxon>Magnoliopsida</taxon>
        <taxon>eudicotyledons</taxon>
        <taxon>Gunneridae</taxon>
        <taxon>Pentapetalae</taxon>
        <taxon>rosids</taxon>
        <taxon>fabids</taxon>
        <taxon>Fagales</taxon>
        <taxon>Fagaceae</taxon>
        <taxon>Quercus</taxon>
    </lineage>
</organism>
<dbReference type="PANTHER" id="PTHR33159:SF49">
    <property type="entry name" value="RPM1-INTERACTING PROTEIN 4"/>
    <property type="match status" value="1"/>
</dbReference>
<dbReference type="Pfam" id="PF05627">
    <property type="entry name" value="AvrRpt-cleavage"/>
    <property type="match status" value="2"/>
</dbReference>
<sequence length="369" mass="41538">MSTTELVSLAIPTSFYKPRKKLATKPIIPRDSPSDTLQLFIKKVRVYLLSTCVEQLTIYPDFSRTFAQQLTVLVKNYPHTVPWLQKNSHVPKFGSWDNDNIPYTAYFDNARKEKSSVKMNPNDPEENPEAFMYMTGGSEINADYHAFHDPLHVNSNKSNSSVGKHHIEGHTRHHADRRNTVNQPKIQSQKSITSESGSDKSNSDHSIMQPNHRRVGSDHKKKSLAEGSNTFSLSIPGHARKRSGSRPSVETHHRAASVPKFGAWDELDPTSGEGFTAIFNKVKEEKQIASSQLPNVSPQPSYYPSAQRHGRSSSRSKDQESVPVDESKNINQLIMGGNATLQDLLLSFFKRKRVKYVHGFTFTVLLLTP</sequence>
<reference evidence="3 4" key="1">
    <citation type="journal article" date="2016" name="G3 (Bethesda)">
        <title>First Draft Assembly and Annotation of the Genome of a California Endemic Oak Quercus lobata Nee (Fagaceae).</title>
        <authorList>
            <person name="Sork V.L."/>
            <person name="Fitz-Gibbon S.T."/>
            <person name="Puiu D."/>
            <person name="Crepeau M."/>
            <person name="Gugger P.F."/>
            <person name="Sherman R."/>
            <person name="Stevens K."/>
            <person name="Langley C.H."/>
            <person name="Pellegrini M."/>
            <person name="Salzberg S.L."/>
        </authorList>
    </citation>
    <scope>NUCLEOTIDE SEQUENCE [LARGE SCALE GENOMIC DNA]</scope>
    <source>
        <strain evidence="3 4">cv. SW786</strain>
    </source>
</reference>
<dbReference type="GO" id="GO:0005886">
    <property type="term" value="C:plasma membrane"/>
    <property type="evidence" value="ECO:0007669"/>
    <property type="project" value="TreeGrafter"/>
</dbReference>
<feature type="domain" description="RIN4 pathogenic type III effector avirulence factor Avr cleavage site" evidence="2">
    <location>
        <begin position="253"/>
        <end position="287"/>
    </location>
</feature>
<evidence type="ECO:0000259" key="2">
    <source>
        <dbReference type="Pfam" id="PF05627"/>
    </source>
</evidence>
<protein>
    <recommendedName>
        <fullName evidence="2">RIN4 pathogenic type III effector avirulence factor Avr cleavage site domain-containing protein</fullName>
    </recommendedName>
</protein>
<dbReference type="AlphaFoldDB" id="A0A7N2LU49"/>
<feature type="compositionally biased region" description="Basic residues" evidence="1">
    <location>
        <begin position="211"/>
        <end position="222"/>
    </location>
</feature>
<feature type="domain" description="RIN4 pathogenic type III effector avirulence factor Avr cleavage site" evidence="2">
    <location>
        <begin position="85"/>
        <end position="114"/>
    </location>
</feature>
<feature type="region of interest" description="Disordered" evidence="1">
    <location>
        <begin position="151"/>
        <end position="257"/>
    </location>
</feature>
<dbReference type="InterPro" id="IPR040387">
    <property type="entry name" value="RIN4/NOI4"/>
</dbReference>
<accession>A0A7N2LU49</accession>
<dbReference type="InterPro" id="IPR008700">
    <property type="entry name" value="TypeIII_avirulence_cleave"/>
</dbReference>
<reference evidence="3" key="2">
    <citation type="submission" date="2021-01" db="UniProtKB">
        <authorList>
            <consortium name="EnsemblPlants"/>
        </authorList>
    </citation>
    <scope>IDENTIFICATION</scope>
</reference>
<evidence type="ECO:0000313" key="4">
    <source>
        <dbReference type="Proteomes" id="UP000594261"/>
    </source>
</evidence>
<evidence type="ECO:0000313" key="3">
    <source>
        <dbReference type="EnsemblPlants" id="QL05p069972:mrna"/>
    </source>
</evidence>
<evidence type="ECO:0000256" key="1">
    <source>
        <dbReference type="SAM" id="MobiDB-lite"/>
    </source>
</evidence>
<feature type="compositionally biased region" description="Polar residues" evidence="1">
    <location>
        <begin position="180"/>
        <end position="196"/>
    </location>
</feature>
<dbReference type="EnsemblPlants" id="QL05p069972:mrna">
    <property type="protein sequence ID" value="QL05p069972:mrna"/>
    <property type="gene ID" value="QL05p069972"/>
</dbReference>
<dbReference type="InParanoid" id="A0A7N2LU49"/>
<name>A0A7N2LU49_QUELO</name>
<dbReference type="EMBL" id="LRBV02000005">
    <property type="status" value="NOT_ANNOTATED_CDS"/>
    <property type="molecule type" value="Genomic_DNA"/>
</dbReference>
<dbReference type="Proteomes" id="UP000594261">
    <property type="component" value="Chromosome 5"/>
</dbReference>
<dbReference type="Gramene" id="QL05p069972:mrna">
    <property type="protein sequence ID" value="QL05p069972:mrna"/>
    <property type="gene ID" value="QL05p069972"/>
</dbReference>
<dbReference type="OMA" id="TRQKHRV"/>